<dbReference type="Pfam" id="PF00005">
    <property type="entry name" value="ABC_tran"/>
    <property type="match status" value="1"/>
</dbReference>
<dbReference type="InterPro" id="IPR027417">
    <property type="entry name" value="P-loop_NTPase"/>
</dbReference>
<dbReference type="InterPro" id="IPR003439">
    <property type="entry name" value="ABC_transporter-like_ATP-bd"/>
</dbReference>
<dbReference type="GO" id="GO:0005524">
    <property type="term" value="F:ATP binding"/>
    <property type="evidence" value="ECO:0007669"/>
    <property type="project" value="UniProtKB-KW"/>
</dbReference>
<dbReference type="CDD" id="cd03257">
    <property type="entry name" value="ABC_NikE_OppD_transporters"/>
    <property type="match status" value="1"/>
</dbReference>
<reference evidence="6" key="1">
    <citation type="journal article" date="2014" name="Int. J. Syst. Evol. Microbiol.">
        <title>Complete genome sequence of Corynebacterium casei LMG S-19264T (=DSM 44701T), isolated from a smear-ripened cheese.</title>
        <authorList>
            <consortium name="US DOE Joint Genome Institute (JGI-PGF)"/>
            <person name="Walter F."/>
            <person name="Albersmeier A."/>
            <person name="Kalinowski J."/>
            <person name="Ruckert C."/>
        </authorList>
    </citation>
    <scope>NUCLEOTIDE SEQUENCE</scope>
    <source>
        <strain evidence="6">VKM Ac-2007</strain>
    </source>
</reference>
<dbReference type="GO" id="GO:0055085">
    <property type="term" value="P:transmembrane transport"/>
    <property type="evidence" value="ECO:0007669"/>
    <property type="project" value="UniProtKB-ARBA"/>
</dbReference>
<dbReference type="AlphaFoldDB" id="A0A9W6MD07"/>
<evidence type="ECO:0000256" key="4">
    <source>
        <dbReference type="ARBA" id="ARBA00022840"/>
    </source>
</evidence>
<evidence type="ECO:0000256" key="1">
    <source>
        <dbReference type="ARBA" id="ARBA00005417"/>
    </source>
</evidence>
<keyword evidence="7" id="KW-1185">Reference proteome</keyword>
<evidence type="ECO:0000259" key="5">
    <source>
        <dbReference type="PROSITE" id="PS50893"/>
    </source>
</evidence>
<dbReference type="Proteomes" id="UP001143474">
    <property type="component" value="Unassembled WGS sequence"/>
</dbReference>
<dbReference type="InterPro" id="IPR003593">
    <property type="entry name" value="AAA+_ATPase"/>
</dbReference>
<comment type="caution">
    <text evidence="6">The sequence shown here is derived from an EMBL/GenBank/DDBJ whole genome shotgun (WGS) entry which is preliminary data.</text>
</comment>
<protein>
    <submittedName>
        <fullName evidence="6">Dipeptide/oligopeptide/nickel ABC transporter ATP-binding protein</fullName>
    </submittedName>
</protein>
<dbReference type="Gene3D" id="3.40.50.300">
    <property type="entry name" value="P-loop containing nucleotide triphosphate hydrolases"/>
    <property type="match status" value="1"/>
</dbReference>
<dbReference type="PANTHER" id="PTHR43776:SF7">
    <property type="entry name" value="D,D-DIPEPTIDE TRANSPORT ATP-BINDING PROTEIN DDPF-RELATED"/>
    <property type="match status" value="1"/>
</dbReference>
<dbReference type="SUPFAM" id="SSF52540">
    <property type="entry name" value="P-loop containing nucleoside triphosphate hydrolases"/>
    <property type="match status" value="1"/>
</dbReference>
<evidence type="ECO:0000313" key="7">
    <source>
        <dbReference type="Proteomes" id="UP001143474"/>
    </source>
</evidence>
<dbReference type="PROSITE" id="PS50893">
    <property type="entry name" value="ABC_TRANSPORTER_2"/>
    <property type="match status" value="1"/>
</dbReference>
<dbReference type="EMBL" id="BSEV01000005">
    <property type="protein sequence ID" value="GLK09582.1"/>
    <property type="molecule type" value="Genomic_DNA"/>
</dbReference>
<reference evidence="6" key="2">
    <citation type="submission" date="2023-01" db="EMBL/GenBank/DDBJ databases">
        <authorList>
            <person name="Sun Q."/>
            <person name="Evtushenko L."/>
        </authorList>
    </citation>
    <scope>NUCLEOTIDE SEQUENCE</scope>
    <source>
        <strain evidence="6">VKM Ac-2007</strain>
    </source>
</reference>
<feature type="domain" description="ABC transporter" evidence="5">
    <location>
        <begin position="6"/>
        <end position="241"/>
    </location>
</feature>
<sequence length="283" mass="29637">MNRLELRGVSVRYGRGRNAVTAVSGVDLDLPAGGAVGVVGESGSGKSTLARAVTGMVPLSAGEIRGDGTVLRAAGRRPRPHPEIQMVFQDPSGSLNPRMTVASGIAEAAGRAGDSGRTAVRQALDLVGLSTGLLDRYPHELSGGQRQRVAIARALAARPRTLVLDEVTSALDVSVQALILNLLRDLRAELGLAYLVIAHDLPIVRYLCDSVAVMYLGECVERGPCAEVLVTPAHPHTRALLDAVDTVPGTVSGTVPDTVPGTVLAGDPARNLTRTRKLTKEEK</sequence>
<gene>
    <name evidence="6" type="ORF">GCM10017600_29880</name>
</gene>
<name>A0A9W6MD07_9ACTN</name>
<accession>A0A9W6MD07</accession>
<keyword evidence="2" id="KW-0813">Transport</keyword>
<dbReference type="InterPro" id="IPR017871">
    <property type="entry name" value="ABC_transporter-like_CS"/>
</dbReference>
<dbReference type="PROSITE" id="PS00211">
    <property type="entry name" value="ABC_TRANSPORTER_1"/>
    <property type="match status" value="1"/>
</dbReference>
<dbReference type="GO" id="GO:0016887">
    <property type="term" value="F:ATP hydrolysis activity"/>
    <property type="evidence" value="ECO:0007669"/>
    <property type="project" value="InterPro"/>
</dbReference>
<dbReference type="PANTHER" id="PTHR43776">
    <property type="entry name" value="TRANSPORT ATP-BINDING PROTEIN"/>
    <property type="match status" value="1"/>
</dbReference>
<evidence type="ECO:0000256" key="3">
    <source>
        <dbReference type="ARBA" id="ARBA00022741"/>
    </source>
</evidence>
<keyword evidence="4 6" id="KW-0067">ATP-binding</keyword>
<dbReference type="SMART" id="SM00382">
    <property type="entry name" value="AAA"/>
    <property type="match status" value="1"/>
</dbReference>
<proteinExistence type="inferred from homology"/>
<organism evidence="6 7">
    <name type="scientific">Streptosporangium carneum</name>
    <dbReference type="NCBI Taxonomy" id="47481"/>
    <lineage>
        <taxon>Bacteria</taxon>
        <taxon>Bacillati</taxon>
        <taxon>Actinomycetota</taxon>
        <taxon>Actinomycetes</taxon>
        <taxon>Streptosporangiales</taxon>
        <taxon>Streptosporangiaceae</taxon>
        <taxon>Streptosporangium</taxon>
    </lineage>
</organism>
<evidence type="ECO:0000256" key="2">
    <source>
        <dbReference type="ARBA" id="ARBA00022448"/>
    </source>
</evidence>
<evidence type="ECO:0000313" key="6">
    <source>
        <dbReference type="EMBL" id="GLK09582.1"/>
    </source>
</evidence>
<comment type="similarity">
    <text evidence="1">Belongs to the ABC transporter superfamily.</text>
</comment>
<dbReference type="InterPro" id="IPR050319">
    <property type="entry name" value="ABC_transp_ATP-bind"/>
</dbReference>
<keyword evidence="3" id="KW-0547">Nucleotide-binding</keyword>
<dbReference type="RefSeq" id="WP_271218032.1">
    <property type="nucleotide sequence ID" value="NZ_BAAAVD010000045.1"/>
</dbReference>